<gene>
    <name evidence="11" type="ORF">L484_010886</name>
</gene>
<dbReference type="PROSITE" id="PS50011">
    <property type="entry name" value="PROTEIN_KINASE_DOM"/>
    <property type="match status" value="1"/>
</dbReference>
<evidence type="ECO:0000313" key="12">
    <source>
        <dbReference type="Proteomes" id="UP000030645"/>
    </source>
</evidence>
<keyword evidence="5" id="KW-0547">Nucleotide-binding</keyword>
<evidence type="ECO:0000256" key="6">
    <source>
        <dbReference type="ARBA" id="ARBA00022777"/>
    </source>
</evidence>
<accession>W9R9B2</accession>
<dbReference type="OrthoDB" id="676979at2759"/>
<dbReference type="GO" id="GO:0004674">
    <property type="term" value="F:protein serine/threonine kinase activity"/>
    <property type="evidence" value="ECO:0007669"/>
    <property type="project" value="UniProtKB-KW"/>
</dbReference>
<dbReference type="PANTHER" id="PTHR48006">
    <property type="entry name" value="LEUCINE-RICH REPEAT-CONTAINING PROTEIN DDB_G0281931-RELATED"/>
    <property type="match status" value="1"/>
</dbReference>
<evidence type="ECO:0000256" key="3">
    <source>
        <dbReference type="ARBA" id="ARBA00022527"/>
    </source>
</evidence>
<reference evidence="12" key="1">
    <citation type="submission" date="2013-01" db="EMBL/GenBank/DDBJ databases">
        <title>Draft Genome Sequence of a Mulberry Tree, Morus notabilis C.K. Schneid.</title>
        <authorList>
            <person name="He N."/>
            <person name="Zhao S."/>
        </authorList>
    </citation>
    <scope>NUCLEOTIDE SEQUENCE</scope>
</reference>
<dbReference type="Gene3D" id="1.10.510.10">
    <property type="entry name" value="Transferase(Phosphotransferase) domain 1"/>
    <property type="match status" value="1"/>
</dbReference>
<dbReference type="EMBL" id="KE344390">
    <property type="protein sequence ID" value="EXB59775.1"/>
    <property type="molecule type" value="Genomic_DNA"/>
</dbReference>
<dbReference type="InterPro" id="IPR000719">
    <property type="entry name" value="Prot_kinase_dom"/>
</dbReference>
<evidence type="ECO:0000256" key="1">
    <source>
        <dbReference type="ARBA" id="ARBA00004479"/>
    </source>
</evidence>
<proteinExistence type="predicted"/>
<organism evidence="11 12">
    <name type="scientific">Morus notabilis</name>
    <dbReference type="NCBI Taxonomy" id="981085"/>
    <lineage>
        <taxon>Eukaryota</taxon>
        <taxon>Viridiplantae</taxon>
        <taxon>Streptophyta</taxon>
        <taxon>Embryophyta</taxon>
        <taxon>Tracheophyta</taxon>
        <taxon>Spermatophyta</taxon>
        <taxon>Magnoliopsida</taxon>
        <taxon>eudicotyledons</taxon>
        <taxon>Gunneridae</taxon>
        <taxon>Pentapetalae</taxon>
        <taxon>rosids</taxon>
        <taxon>fabids</taxon>
        <taxon>Rosales</taxon>
        <taxon>Moraceae</taxon>
        <taxon>Moreae</taxon>
        <taxon>Morus</taxon>
    </lineage>
</organism>
<feature type="domain" description="Protein kinase" evidence="10">
    <location>
        <begin position="1"/>
        <end position="182"/>
    </location>
</feature>
<evidence type="ECO:0000256" key="4">
    <source>
        <dbReference type="ARBA" id="ARBA00022679"/>
    </source>
</evidence>
<dbReference type="AlphaFoldDB" id="W9R9B2"/>
<dbReference type="Proteomes" id="UP000030645">
    <property type="component" value="Unassembled WGS sequence"/>
</dbReference>
<keyword evidence="4" id="KW-0808">Transferase</keyword>
<dbReference type="Pfam" id="PF00069">
    <property type="entry name" value="Pkinase"/>
    <property type="match status" value="1"/>
</dbReference>
<dbReference type="PROSITE" id="PS00108">
    <property type="entry name" value="PROTEIN_KINASE_ST"/>
    <property type="match status" value="1"/>
</dbReference>
<keyword evidence="7" id="KW-0067">ATP-binding</keyword>
<dbReference type="STRING" id="981085.W9R9B2"/>
<comment type="catalytic activity">
    <reaction evidence="9">
        <text>L-seryl-[protein] + ATP = O-phospho-L-seryl-[protein] + ADP + H(+)</text>
        <dbReference type="Rhea" id="RHEA:17989"/>
        <dbReference type="Rhea" id="RHEA-COMP:9863"/>
        <dbReference type="Rhea" id="RHEA-COMP:11604"/>
        <dbReference type="ChEBI" id="CHEBI:15378"/>
        <dbReference type="ChEBI" id="CHEBI:29999"/>
        <dbReference type="ChEBI" id="CHEBI:30616"/>
        <dbReference type="ChEBI" id="CHEBI:83421"/>
        <dbReference type="ChEBI" id="CHEBI:456216"/>
        <dbReference type="EC" id="2.7.11.1"/>
    </reaction>
</comment>
<evidence type="ECO:0000256" key="2">
    <source>
        <dbReference type="ARBA" id="ARBA00012513"/>
    </source>
</evidence>
<dbReference type="GO" id="GO:0016020">
    <property type="term" value="C:membrane"/>
    <property type="evidence" value="ECO:0007669"/>
    <property type="project" value="UniProtKB-SubCell"/>
</dbReference>
<keyword evidence="3" id="KW-0723">Serine/threonine-protein kinase</keyword>
<evidence type="ECO:0000259" key="10">
    <source>
        <dbReference type="PROSITE" id="PS50011"/>
    </source>
</evidence>
<dbReference type="InterPro" id="IPR008271">
    <property type="entry name" value="Ser/Thr_kinase_AS"/>
</dbReference>
<comment type="catalytic activity">
    <reaction evidence="8">
        <text>L-threonyl-[protein] + ATP = O-phospho-L-threonyl-[protein] + ADP + H(+)</text>
        <dbReference type="Rhea" id="RHEA:46608"/>
        <dbReference type="Rhea" id="RHEA-COMP:11060"/>
        <dbReference type="Rhea" id="RHEA-COMP:11605"/>
        <dbReference type="ChEBI" id="CHEBI:15378"/>
        <dbReference type="ChEBI" id="CHEBI:30013"/>
        <dbReference type="ChEBI" id="CHEBI:30616"/>
        <dbReference type="ChEBI" id="CHEBI:61977"/>
        <dbReference type="ChEBI" id="CHEBI:456216"/>
        <dbReference type="EC" id="2.7.11.1"/>
    </reaction>
</comment>
<evidence type="ECO:0000256" key="9">
    <source>
        <dbReference type="ARBA" id="ARBA00048679"/>
    </source>
</evidence>
<dbReference type="EC" id="2.7.11.1" evidence="2"/>
<dbReference type="InterPro" id="IPR011009">
    <property type="entry name" value="Kinase-like_dom_sf"/>
</dbReference>
<dbReference type="KEGG" id="mnt:21394169"/>
<comment type="subcellular location">
    <subcellularLocation>
        <location evidence="1">Membrane</location>
        <topology evidence="1">Single-pass type I membrane protein</topology>
    </subcellularLocation>
</comment>
<evidence type="ECO:0000256" key="7">
    <source>
        <dbReference type="ARBA" id="ARBA00022840"/>
    </source>
</evidence>
<evidence type="ECO:0000313" key="11">
    <source>
        <dbReference type="EMBL" id="EXB59775.1"/>
    </source>
</evidence>
<dbReference type="SUPFAM" id="SSF56112">
    <property type="entry name" value="Protein kinase-like (PK-like)"/>
    <property type="match status" value="1"/>
</dbReference>
<dbReference type="GO" id="GO:0005524">
    <property type="term" value="F:ATP binding"/>
    <property type="evidence" value="ECO:0007669"/>
    <property type="project" value="UniProtKB-KW"/>
</dbReference>
<keyword evidence="6 11" id="KW-0418">Kinase</keyword>
<protein>
    <recommendedName>
        <fullName evidence="2">non-specific serine/threonine protein kinase</fullName>
        <ecNumber evidence="2">2.7.11.1</ecNumber>
    </recommendedName>
</protein>
<keyword evidence="12" id="KW-1185">Reference proteome</keyword>
<dbReference type="FunFam" id="1.10.510.10:FF:000365">
    <property type="entry name" value="Leucine-rich repeat receptor-like serine/threonine-protein kinase At1g17230"/>
    <property type="match status" value="1"/>
</dbReference>
<dbReference type="SMART" id="SM00220">
    <property type="entry name" value="S_TKc"/>
    <property type="match status" value="1"/>
</dbReference>
<dbReference type="InterPro" id="IPR051824">
    <property type="entry name" value="LRR_Rcpt-Like_S/T_Kinase"/>
</dbReference>
<dbReference type="PANTHER" id="PTHR48006:SF102">
    <property type="entry name" value="LEUCINE-RICH REPEAT-CONTAINING PROTEIN DDB_G0281931-RELATED"/>
    <property type="match status" value="1"/>
</dbReference>
<evidence type="ECO:0000256" key="8">
    <source>
        <dbReference type="ARBA" id="ARBA00047899"/>
    </source>
</evidence>
<dbReference type="eggNOG" id="ENOG502QQPF">
    <property type="taxonomic scope" value="Eukaryota"/>
</dbReference>
<evidence type="ECO:0000256" key="5">
    <source>
        <dbReference type="ARBA" id="ARBA00022741"/>
    </source>
</evidence>
<sequence length="182" mass="20398">MLDWPKRLKIAIGAARGLCYMHHDCLPPIMHRDIKSSNILLDSDFNPKIADFGLAKLLVKQGELATMSAIAGTFGYIAPEYARTARANEKIDVYSFGVVLLELATGREAREGDEYTSLAQWAWRHLQEDKPIEEALDEDIKEPNNVEEMSCVFKLGIICTGTQPSTRPSMKDVLTVLLRCSR</sequence>
<name>W9R9B2_9ROSA</name>
<keyword evidence="11" id="KW-0675">Receptor</keyword>